<organism evidence="3">
    <name type="scientific">Triticum aestivum</name>
    <name type="common">Wheat</name>
    <dbReference type="NCBI Taxonomy" id="4565"/>
    <lineage>
        <taxon>Eukaryota</taxon>
        <taxon>Viridiplantae</taxon>
        <taxon>Streptophyta</taxon>
        <taxon>Embryophyta</taxon>
        <taxon>Tracheophyta</taxon>
        <taxon>Spermatophyta</taxon>
        <taxon>Magnoliopsida</taxon>
        <taxon>Liliopsida</taxon>
        <taxon>Poales</taxon>
        <taxon>Poaceae</taxon>
        <taxon>BOP clade</taxon>
        <taxon>Pooideae</taxon>
        <taxon>Triticodae</taxon>
        <taxon>Triticeae</taxon>
        <taxon>Triticinae</taxon>
        <taxon>Triticum</taxon>
    </lineage>
</organism>
<evidence type="ECO:0000256" key="2">
    <source>
        <dbReference type="SAM" id="MobiDB-lite"/>
    </source>
</evidence>
<keyword evidence="1" id="KW-0040">ANK repeat</keyword>
<feature type="repeat" description="ANK" evidence="1">
    <location>
        <begin position="105"/>
        <end position="138"/>
    </location>
</feature>
<dbReference type="KEGG" id="taes:123124277"/>
<dbReference type="OMA" id="IMSSEYE"/>
<feature type="region of interest" description="Disordered" evidence="2">
    <location>
        <begin position="1"/>
        <end position="23"/>
    </location>
</feature>
<dbReference type="AlphaFoldDB" id="A0A3B6MLZ5"/>
<dbReference type="SUPFAM" id="SSF48403">
    <property type="entry name" value="Ankyrin repeat"/>
    <property type="match status" value="1"/>
</dbReference>
<dbReference type="Gramene" id="TraesLDM5D03G03050630.1">
    <property type="protein sequence ID" value="TraesLDM5D03G03050630.1"/>
    <property type="gene ID" value="TraesLDM5D03G03050630"/>
</dbReference>
<dbReference type="Gramene" id="TraesSTA5D03G03037050.1">
    <property type="protein sequence ID" value="TraesSTA5D03G03037050.1"/>
    <property type="gene ID" value="TraesSTA5D03G03037050"/>
</dbReference>
<dbReference type="InterPro" id="IPR051616">
    <property type="entry name" value="Cul2-RING_E3_ligase_SR"/>
</dbReference>
<dbReference type="STRING" id="4565.A0A3B6MLZ5"/>
<dbReference type="Gramene" id="TraesSYM5D03G02984890.1">
    <property type="protein sequence ID" value="TraesSYM5D03G02984890.1"/>
    <property type="gene ID" value="TraesSYM5D03G02984890"/>
</dbReference>
<dbReference type="Gramene" id="TraesJAG5D03G03044940.1">
    <property type="protein sequence ID" value="TraesJAG5D03G03044940.1"/>
    <property type="gene ID" value="TraesJAG5D03G03044940"/>
</dbReference>
<dbReference type="GeneID" id="123124277"/>
<protein>
    <submittedName>
        <fullName evidence="3">Uncharacterized protein</fullName>
    </submittedName>
</protein>
<feature type="repeat" description="ANK" evidence="1">
    <location>
        <begin position="139"/>
        <end position="171"/>
    </location>
</feature>
<dbReference type="PROSITE" id="PS50297">
    <property type="entry name" value="ANK_REP_REGION"/>
    <property type="match status" value="2"/>
</dbReference>
<dbReference type="Gramene" id="TraesNOR5D03G03074760.1">
    <property type="protein sequence ID" value="TraesNOR5D03G03074760.1"/>
    <property type="gene ID" value="TraesNOR5D03G03074760"/>
</dbReference>
<gene>
    <name evidence="3" type="primary">LOC123124277</name>
</gene>
<dbReference type="EnsemblPlants" id="TraesCS5D02G051700.1">
    <property type="protein sequence ID" value="TraesCS5D02G051700.1"/>
    <property type="gene ID" value="TraesCS5D02G051700"/>
</dbReference>
<dbReference type="Gene3D" id="1.25.40.20">
    <property type="entry name" value="Ankyrin repeat-containing domain"/>
    <property type="match status" value="1"/>
</dbReference>
<dbReference type="Gramene" id="TraesCS5D02G051700.1">
    <property type="protein sequence ID" value="TraesCS5D02G051700.1"/>
    <property type="gene ID" value="TraesCS5D02G051700"/>
</dbReference>
<dbReference type="PANTHER" id="PTHR46224:SF37">
    <property type="entry name" value="OS12G0600100 PROTEIN"/>
    <property type="match status" value="1"/>
</dbReference>
<dbReference type="PROSITE" id="PS50088">
    <property type="entry name" value="ANK_REPEAT"/>
    <property type="match status" value="2"/>
</dbReference>
<dbReference type="PRINTS" id="PR01415">
    <property type="entry name" value="ANKYRIN"/>
</dbReference>
<dbReference type="Gramene" id="TraesCAD_scaffold_014001_01G000100.1">
    <property type="protein sequence ID" value="TraesCAD_scaffold_014001_01G000100.1"/>
    <property type="gene ID" value="TraesCAD_scaffold_014001_01G000100"/>
</dbReference>
<accession>A0A3B6MLZ5</accession>
<dbReference type="Gramene" id="TraesLAC5D03G03001780.1">
    <property type="protein sequence ID" value="TraesLAC5D03G03001780.1"/>
    <property type="gene ID" value="TraesLAC5D03G03001780"/>
</dbReference>
<dbReference type="Proteomes" id="UP000019116">
    <property type="component" value="Chromosome 5D"/>
</dbReference>
<keyword evidence="4" id="KW-1185">Reference proteome</keyword>
<dbReference type="SMR" id="A0A3B6MLZ5"/>
<dbReference type="Gramene" id="TraesCS5D03G0130300.1">
    <property type="protein sequence ID" value="TraesCS5D03G0130300.1.CDS"/>
    <property type="gene ID" value="TraesCS5D03G0130300"/>
</dbReference>
<dbReference type="InterPro" id="IPR036770">
    <property type="entry name" value="Ankyrin_rpt-contain_sf"/>
</dbReference>
<feature type="compositionally biased region" description="Basic residues" evidence="2">
    <location>
        <begin position="1"/>
        <end position="14"/>
    </location>
</feature>
<dbReference type="RefSeq" id="XP_044400864.1">
    <property type="nucleotide sequence ID" value="XM_044544929.1"/>
</dbReference>
<reference evidence="3" key="1">
    <citation type="submission" date="2018-08" db="EMBL/GenBank/DDBJ databases">
        <authorList>
            <person name="Rossello M."/>
        </authorList>
    </citation>
    <scope>NUCLEOTIDE SEQUENCE [LARGE SCALE GENOMIC DNA]</scope>
    <source>
        <strain evidence="3">cv. Chinese Spring</strain>
    </source>
</reference>
<dbReference type="Gramene" id="TraesARI5D03G02998610.1">
    <property type="protein sequence ID" value="TraesARI5D03G02998610.1"/>
    <property type="gene ID" value="TraesARI5D03G02998610"/>
</dbReference>
<evidence type="ECO:0000256" key="1">
    <source>
        <dbReference type="PROSITE-ProRule" id="PRU00023"/>
    </source>
</evidence>
<evidence type="ECO:0000313" key="4">
    <source>
        <dbReference type="Proteomes" id="UP000019116"/>
    </source>
</evidence>
<dbReference type="Gramene" id="TraesJUL5D03G03070310.1">
    <property type="protein sequence ID" value="TraesJUL5D03G03070310.1"/>
    <property type="gene ID" value="TraesJUL5D03G03070310"/>
</dbReference>
<dbReference type="OrthoDB" id="1577640at2759"/>
<proteinExistence type="predicted"/>
<dbReference type="Pfam" id="PF12796">
    <property type="entry name" value="Ank_2"/>
    <property type="match status" value="1"/>
</dbReference>
<sequence>MTPQRARRGRRHGGNPRTQEDKDQLRVQKLITATLYATTTREKKSIREEAKTMGESEKYVNIFANNPIQGVGVLSYALLNKNNLLATCLLEYLHSDPSSRHHDVAGRTPLHFAARGGNIVLMDSLVNTHHVDVNATDNSGLTPLHLAVFYDNTDALLELMRLGATIEGNTCFGKAIHSAAFLGSLGAIKAIHQDFPNEVNIASAGNFTPLICSLFGTSVDCQNFLAGVSDVGTLPLFTKVALVKTNEAEAHALMKTLLNHGADVNILDQDFLEEPALVIAAKNKWNLVIDLLFDRTEQIAGIEDWTVANLLSHVQTEEFLHQDRLRKANKVQQLRPRIIVELEARNVVVATYLCKALKSDVDEWQWSNISSLCDLCVHFGIMSSEYEITVECISTYISAYFSKQQYDKALLAIKACLALEPDNQEFIGLHTVVKRLSEENTASTSGPSQ</sequence>
<dbReference type="InterPro" id="IPR002110">
    <property type="entry name" value="Ankyrin_rpt"/>
</dbReference>
<dbReference type="PANTHER" id="PTHR46224">
    <property type="entry name" value="ANKYRIN REPEAT FAMILY PROTEIN"/>
    <property type="match status" value="1"/>
</dbReference>
<name>A0A3B6MLZ5_WHEAT</name>
<dbReference type="Gramene" id="TraesMAC5D03G03044300.1">
    <property type="protein sequence ID" value="TraesMAC5D03G03044300.1"/>
    <property type="gene ID" value="TraesMAC5D03G03044300"/>
</dbReference>
<evidence type="ECO:0000313" key="3">
    <source>
        <dbReference type="EnsemblPlants" id="TraesCS5D02G051700.1"/>
    </source>
</evidence>
<dbReference type="Gramene" id="TraesCLE_scaffold_011608_01G000100.1">
    <property type="protein sequence ID" value="TraesCLE_scaffold_011608_01G000100.1"/>
    <property type="gene ID" value="TraesCLE_scaffold_011608_01G000100"/>
</dbReference>
<dbReference type="SMART" id="SM00248">
    <property type="entry name" value="ANK"/>
    <property type="match status" value="3"/>
</dbReference>
<reference evidence="3" key="2">
    <citation type="submission" date="2018-10" db="UniProtKB">
        <authorList>
            <consortium name="EnsemblPlants"/>
        </authorList>
    </citation>
    <scope>IDENTIFICATION</scope>
</reference>